<dbReference type="OrthoDB" id="4363545at2759"/>
<dbReference type="AlphaFoldDB" id="A0A9W9H5B8"/>
<gene>
    <name evidence="1" type="ORF">N7515_003757</name>
</gene>
<organism evidence="1 2">
    <name type="scientific">Penicillium bovifimosum</name>
    <dbReference type="NCBI Taxonomy" id="126998"/>
    <lineage>
        <taxon>Eukaryota</taxon>
        <taxon>Fungi</taxon>
        <taxon>Dikarya</taxon>
        <taxon>Ascomycota</taxon>
        <taxon>Pezizomycotina</taxon>
        <taxon>Eurotiomycetes</taxon>
        <taxon>Eurotiomycetidae</taxon>
        <taxon>Eurotiales</taxon>
        <taxon>Aspergillaceae</taxon>
        <taxon>Penicillium</taxon>
    </lineage>
</organism>
<reference evidence="1" key="1">
    <citation type="submission" date="2022-11" db="EMBL/GenBank/DDBJ databases">
        <authorList>
            <person name="Petersen C."/>
        </authorList>
    </citation>
    <scope>NUCLEOTIDE SEQUENCE</scope>
    <source>
        <strain evidence="1">IBT 22155</strain>
    </source>
</reference>
<sequence length="330" mass="37053">MVGMQTDDTIGLTTLVFSQREDEKLAEVAFKAKPKEVLGEMKPLMFNGAARIFVFVDGSFANNRDLTSQLGFAIILGRILVFRGEVRRKEVPRPSKSRALHPVRFIEVLHNHGQVQVGRHEQAVIAEEVLPKSSHKFFRKLASSVRKFLDKKIGEKQLKTATDQLETRLDHHDSIAVPGLTLKQVESSLLLDFDSHDVEMEHVEPCDLPPYLDLIEQAFGRSPSTEAKTRWLIDAFILHAYAAVTSDLTNAQPLNVQCERGYSFGPVKLNGKRVIFSGRMDYSIWYGETELLCLNVLVVEAKGGPKSGHALPQLLGYMGMYLAICVFWDT</sequence>
<evidence type="ECO:0000313" key="1">
    <source>
        <dbReference type="EMBL" id="KAJ5138909.1"/>
    </source>
</evidence>
<accession>A0A9W9H5B8</accession>
<proteinExistence type="predicted"/>
<comment type="caution">
    <text evidence="1">The sequence shown here is derived from an EMBL/GenBank/DDBJ whole genome shotgun (WGS) entry which is preliminary data.</text>
</comment>
<name>A0A9W9H5B8_9EURO</name>
<protein>
    <submittedName>
        <fullName evidence="1">Uncharacterized protein</fullName>
    </submittedName>
</protein>
<dbReference type="EMBL" id="JAPQKL010000003">
    <property type="protein sequence ID" value="KAJ5138909.1"/>
    <property type="molecule type" value="Genomic_DNA"/>
</dbReference>
<keyword evidence="2" id="KW-1185">Reference proteome</keyword>
<dbReference type="Proteomes" id="UP001149079">
    <property type="component" value="Unassembled WGS sequence"/>
</dbReference>
<reference evidence="1" key="2">
    <citation type="journal article" date="2023" name="IMA Fungus">
        <title>Comparative genomic study of the Penicillium genus elucidates a diverse pangenome and 15 lateral gene transfer events.</title>
        <authorList>
            <person name="Petersen C."/>
            <person name="Sorensen T."/>
            <person name="Nielsen M.R."/>
            <person name="Sondergaard T.E."/>
            <person name="Sorensen J.L."/>
            <person name="Fitzpatrick D.A."/>
            <person name="Frisvad J.C."/>
            <person name="Nielsen K.L."/>
        </authorList>
    </citation>
    <scope>NUCLEOTIDE SEQUENCE</scope>
    <source>
        <strain evidence="1">IBT 22155</strain>
    </source>
</reference>
<evidence type="ECO:0000313" key="2">
    <source>
        <dbReference type="Proteomes" id="UP001149079"/>
    </source>
</evidence>
<dbReference type="RefSeq" id="XP_056523558.1">
    <property type="nucleotide sequence ID" value="XM_056664501.1"/>
</dbReference>
<dbReference type="GeneID" id="81403671"/>